<organism evidence="4 5">
    <name type="scientific">Streptococcus salivarius</name>
    <dbReference type="NCBI Taxonomy" id="1304"/>
    <lineage>
        <taxon>Bacteria</taxon>
        <taxon>Bacillati</taxon>
        <taxon>Bacillota</taxon>
        <taxon>Bacilli</taxon>
        <taxon>Lactobacillales</taxon>
        <taxon>Streptococcaceae</taxon>
        <taxon>Streptococcus</taxon>
    </lineage>
</organism>
<keyword evidence="2" id="KW-0812">Transmembrane</keyword>
<comment type="caution">
    <text evidence="4">The sequence shown here is derived from an EMBL/GenBank/DDBJ whole genome shotgun (WGS) entry which is preliminary data.</text>
</comment>
<protein>
    <submittedName>
        <fullName evidence="4">D-alanyl-D-alanine carboxypeptidase</fullName>
    </submittedName>
</protein>
<keyword evidence="2" id="KW-0472">Membrane</keyword>
<dbReference type="AlphaFoldDB" id="A0A074JIL3"/>
<feature type="region of interest" description="Disordered" evidence="1">
    <location>
        <begin position="156"/>
        <end position="180"/>
    </location>
</feature>
<keyword evidence="4" id="KW-0378">Hydrolase</keyword>
<dbReference type="Pfam" id="PF02557">
    <property type="entry name" value="VanY"/>
    <property type="match status" value="1"/>
</dbReference>
<evidence type="ECO:0000256" key="1">
    <source>
        <dbReference type="SAM" id="MobiDB-lite"/>
    </source>
</evidence>
<feature type="compositionally biased region" description="Polar residues" evidence="1">
    <location>
        <begin position="52"/>
        <end position="64"/>
    </location>
</feature>
<dbReference type="EMBL" id="JJMT01000034">
    <property type="protein sequence ID" value="KEO43181.1"/>
    <property type="molecule type" value="Genomic_DNA"/>
</dbReference>
<dbReference type="GO" id="GO:0006508">
    <property type="term" value="P:proteolysis"/>
    <property type="evidence" value="ECO:0007669"/>
    <property type="project" value="InterPro"/>
</dbReference>
<feature type="transmembrane region" description="Helical" evidence="2">
    <location>
        <begin position="18"/>
        <end position="40"/>
    </location>
</feature>
<name>A0A074JIL3_STRSL</name>
<accession>A0A074JIL3</accession>
<dbReference type="SUPFAM" id="SSF55166">
    <property type="entry name" value="Hedgehog/DD-peptidase"/>
    <property type="match status" value="1"/>
</dbReference>
<evidence type="ECO:0000259" key="3">
    <source>
        <dbReference type="Pfam" id="PF02557"/>
    </source>
</evidence>
<reference evidence="4 5" key="1">
    <citation type="submission" date="2014-04" db="EMBL/GenBank/DDBJ databases">
        <title>Variable characteristics of bacteriocin-producing Streptococcus salivarius strains isolated from Malaysian subjects.</title>
        <authorList>
            <person name="Philip K."/>
            <person name="Barbour A."/>
        </authorList>
    </citation>
    <scope>NUCLEOTIDE SEQUENCE [LARGE SCALE GENOMIC DNA]</scope>
    <source>
        <strain evidence="4 5">NU10</strain>
    </source>
</reference>
<dbReference type="GO" id="GO:0004180">
    <property type="term" value="F:carboxypeptidase activity"/>
    <property type="evidence" value="ECO:0007669"/>
    <property type="project" value="UniProtKB-KW"/>
</dbReference>
<dbReference type="InterPro" id="IPR003709">
    <property type="entry name" value="VanY-like_core_dom"/>
</dbReference>
<dbReference type="InterPro" id="IPR009045">
    <property type="entry name" value="Zn_M74/Hedgehog-like"/>
</dbReference>
<dbReference type="InterPro" id="IPR058193">
    <property type="entry name" value="VanY/YodJ_core_dom"/>
</dbReference>
<feature type="compositionally biased region" description="Basic and acidic residues" evidence="1">
    <location>
        <begin position="65"/>
        <end position="75"/>
    </location>
</feature>
<keyword evidence="4" id="KW-0121">Carboxypeptidase</keyword>
<feature type="compositionally biased region" description="Polar residues" evidence="1">
    <location>
        <begin position="169"/>
        <end position="180"/>
    </location>
</feature>
<dbReference type="InterPro" id="IPR052179">
    <property type="entry name" value="DD-CPase-like"/>
</dbReference>
<dbReference type="CDD" id="cd14852">
    <property type="entry name" value="LD-carboxypeptidase"/>
    <property type="match status" value="1"/>
</dbReference>
<keyword evidence="4" id="KW-0645">Protease</keyword>
<evidence type="ECO:0000313" key="4">
    <source>
        <dbReference type="EMBL" id="KEO43181.1"/>
    </source>
</evidence>
<proteinExistence type="predicted"/>
<evidence type="ECO:0000313" key="5">
    <source>
        <dbReference type="Proteomes" id="UP000027855"/>
    </source>
</evidence>
<sequence length="265" mass="29410">MVKNNYPSRRQAKKQTNWFLVISSVLIAVLLVAAGLYSVFGVSRTVQQTNGSSVIKSSKQATDATRSKDTKGLPDVSPKDWELLLVNRDNKSKELNPEIADVDGVSVDARIAKNVKEFLAAAQEIDPSYHLISGYRSVAYQTELYNSYVQQEMAADPSLTESQAEKKVQTYSQPPGASEHQTGLAIDMSTVDSLNEADPDTVAKVKELAPKYGFVLRFPDGKTSSTGVGYEDWHFRYVGKESAEYMTEHNLTLEEYLALLKEKTK</sequence>
<feature type="region of interest" description="Disordered" evidence="1">
    <location>
        <begin position="52"/>
        <end position="75"/>
    </location>
</feature>
<evidence type="ECO:0000256" key="2">
    <source>
        <dbReference type="SAM" id="Phobius"/>
    </source>
</evidence>
<feature type="domain" description="D-alanyl-D-alanine carboxypeptidase-like core" evidence="3">
    <location>
        <begin position="106"/>
        <end position="240"/>
    </location>
</feature>
<dbReference type="Gene3D" id="3.30.1380.10">
    <property type="match status" value="1"/>
</dbReference>
<keyword evidence="2" id="KW-1133">Transmembrane helix</keyword>
<dbReference type="PANTHER" id="PTHR34385:SF1">
    <property type="entry name" value="PEPTIDOGLYCAN L-ALANYL-D-GLUTAMATE ENDOPEPTIDASE CWLK"/>
    <property type="match status" value="1"/>
</dbReference>
<dbReference type="PANTHER" id="PTHR34385">
    <property type="entry name" value="D-ALANYL-D-ALANINE CARBOXYPEPTIDASE"/>
    <property type="match status" value="1"/>
</dbReference>
<dbReference type="RefSeq" id="WP_037604039.1">
    <property type="nucleotide sequence ID" value="NZ_CACRUJ010000016.1"/>
</dbReference>
<dbReference type="Proteomes" id="UP000027855">
    <property type="component" value="Unassembled WGS sequence"/>
</dbReference>
<gene>
    <name evidence="4" type="ORF">DL07_07730</name>
</gene>